<evidence type="ECO:0000313" key="2">
    <source>
        <dbReference type="Proteomes" id="UP000095280"/>
    </source>
</evidence>
<sequence length="108" mass="11099">RRRKGHSQGASPRGPSPPGGGAQNTVVDLLRALFKGPFEWTENAEAVINCISGDSQADSADQCLPAGKERVPGADCSACSSQSNWHAIPGFPCQAAATASQSKPSCCS</sequence>
<organism evidence="2 3">
    <name type="scientific">Macrostomum lignano</name>
    <dbReference type="NCBI Taxonomy" id="282301"/>
    <lineage>
        <taxon>Eukaryota</taxon>
        <taxon>Metazoa</taxon>
        <taxon>Spiralia</taxon>
        <taxon>Lophotrochozoa</taxon>
        <taxon>Platyhelminthes</taxon>
        <taxon>Rhabditophora</taxon>
        <taxon>Macrostomorpha</taxon>
        <taxon>Macrostomida</taxon>
        <taxon>Macrostomidae</taxon>
        <taxon>Macrostomum</taxon>
    </lineage>
</organism>
<reference evidence="3" key="1">
    <citation type="submission" date="2016-11" db="UniProtKB">
        <authorList>
            <consortium name="WormBaseParasite"/>
        </authorList>
    </citation>
    <scope>IDENTIFICATION</scope>
</reference>
<name>A0A1I8FCP0_9PLAT</name>
<evidence type="ECO:0000313" key="3">
    <source>
        <dbReference type="WBParaSite" id="maker-unitig_29344-snap-gene-0.1-mRNA-1"/>
    </source>
</evidence>
<dbReference type="AlphaFoldDB" id="A0A1I8FCP0"/>
<feature type="region of interest" description="Disordered" evidence="1">
    <location>
        <begin position="1"/>
        <end position="24"/>
    </location>
</feature>
<proteinExistence type="predicted"/>
<dbReference type="WBParaSite" id="maker-unitig_29344-snap-gene-0.1-mRNA-1">
    <property type="protein sequence ID" value="maker-unitig_29344-snap-gene-0.1-mRNA-1"/>
    <property type="gene ID" value="maker-unitig_29344-snap-gene-0.1"/>
</dbReference>
<keyword evidence="2" id="KW-1185">Reference proteome</keyword>
<accession>A0A1I8FCP0</accession>
<evidence type="ECO:0000256" key="1">
    <source>
        <dbReference type="SAM" id="MobiDB-lite"/>
    </source>
</evidence>
<protein>
    <submittedName>
        <fullName evidence="3">KRAB domain-containing protein</fullName>
    </submittedName>
</protein>
<dbReference type="Proteomes" id="UP000095280">
    <property type="component" value="Unplaced"/>
</dbReference>